<accession>A0AAV7Z2H0</accession>
<comment type="caution">
    <text evidence="9">The sequence shown here is derived from an EMBL/GenBank/DDBJ whole genome shotgun (WGS) entry which is preliminary data.</text>
</comment>
<comment type="catalytic activity">
    <reaction evidence="6">
        <text>GTP + H2O = GDP + phosphate + H(+)</text>
        <dbReference type="Rhea" id="RHEA:19669"/>
        <dbReference type="ChEBI" id="CHEBI:15377"/>
        <dbReference type="ChEBI" id="CHEBI:15378"/>
        <dbReference type="ChEBI" id="CHEBI:37565"/>
        <dbReference type="ChEBI" id="CHEBI:43474"/>
        <dbReference type="ChEBI" id="CHEBI:58189"/>
    </reaction>
    <physiologicalReaction direction="left-to-right" evidence="6">
        <dbReference type="Rhea" id="RHEA:19670"/>
    </physiologicalReaction>
</comment>
<dbReference type="SUPFAM" id="SSF55307">
    <property type="entry name" value="Tubulin C-terminal domain-like"/>
    <property type="match status" value="1"/>
</dbReference>
<feature type="domain" description="Tubulin/FtsZ GTPase" evidence="7">
    <location>
        <begin position="4"/>
        <end position="207"/>
    </location>
</feature>
<keyword evidence="4" id="KW-0378">Hydrolase</keyword>
<dbReference type="Pfam" id="PF03953">
    <property type="entry name" value="Tubulin_C"/>
    <property type="match status" value="1"/>
</dbReference>
<dbReference type="InterPro" id="IPR037103">
    <property type="entry name" value="Tubulin/FtsZ-like_C"/>
</dbReference>
<dbReference type="InterPro" id="IPR008280">
    <property type="entry name" value="Tub_FtsZ_C"/>
</dbReference>
<dbReference type="GO" id="GO:0016787">
    <property type="term" value="F:hydrolase activity"/>
    <property type="evidence" value="ECO:0007669"/>
    <property type="project" value="UniProtKB-KW"/>
</dbReference>
<keyword evidence="3" id="KW-0547">Nucleotide-binding</keyword>
<evidence type="ECO:0000259" key="8">
    <source>
        <dbReference type="Pfam" id="PF03953"/>
    </source>
</evidence>
<dbReference type="InterPro" id="IPR000217">
    <property type="entry name" value="Tubulin"/>
</dbReference>
<dbReference type="GO" id="GO:0005874">
    <property type="term" value="C:microtubule"/>
    <property type="evidence" value="ECO:0007669"/>
    <property type="project" value="UniProtKB-KW"/>
</dbReference>
<dbReference type="InterPro" id="IPR003008">
    <property type="entry name" value="Tubulin_FtsZ_GTPase"/>
</dbReference>
<dbReference type="Proteomes" id="UP001146793">
    <property type="component" value="Unassembled WGS sequence"/>
</dbReference>
<evidence type="ECO:0000256" key="2">
    <source>
        <dbReference type="ARBA" id="ARBA00022701"/>
    </source>
</evidence>
<evidence type="ECO:0000256" key="6">
    <source>
        <dbReference type="ARBA" id="ARBA00049117"/>
    </source>
</evidence>
<dbReference type="SUPFAM" id="SSF52490">
    <property type="entry name" value="Tubulin nucleotide-binding domain-like"/>
    <property type="match status" value="1"/>
</dbReference>
<comment type="similarity">
    <text evidence="1">Belongs to the tubulin family.</text>
</comment>
<dbReference type="InterPro" id="IPR002452">
    <property type="entry name" value="Alpha_tubulin"/>
</dbReference>
<evidence type="ECO:0000259" key="7">
    <source>
        <dbReference type="Pfam" id="PF00091"/>
    </source>
</evidence>
<dbReference type="PRINTS" id="PR01162">
    <property type="entry name" value="ALPHATUBULIN"/>
</dbReference>
<dbReference type="PRINTS" id="PR01161">
    <property type="entry name" value="TUBULIN"/>
</dbReference>
<dbReference type="EMBL" id="JANTQA010000044">
    <property type="protein sequence ID" value="KAJ3434387.1"/>
    <property type="molecule type" value="Genomic_DNA"/>
</dbReference>
<sequence>MKETICLNFGKAGFTIGGQLWKLYCIEHSIDLEGNYYGTQKSIEMQGFYKPTKEKKYIPRSIFFDNEDDSLEELQKMGTSKLFSERNVVYGQTPSTKLFYNSLIDQEEMDKYFNCLLKNVEECSNVSEFLFFHSAGGGFSSGFFSQFTEQCVEQFGKKFMCNFTIIPDFDLAEKEYELINTVLCFPTIIEKMSLSLLFENKVLSSKCKNISNLDLPTYSQMNELILQPISSLTTYNRFPNQYNLNCHEFLSGLQCYPSIHFPVLNHYPLISTKEKTEKMQVSEEDLTFNVYNPKNCFQNISFGDGYFVNAKLYYRGEIEINKMKQAITKLQNTNYNKFVNWVPKVYRAGVCEEPPSYSSEGLLTGVKKNVTALTDHGAMKNVFKDMIEKVDKLLKTNLMDNYYQKGIDQDQFLDAVEKLKTLYLDYDELCKNEIGDDLSEDDYEDF</sequence>
<dbReference type="Pfam" id="PF00091">
    <property type="entry name" value="Tubulin"/>
    <property type="match status" value="1"/>
</dbReference>
<gene>
    <name evidence="9" type="ORF">M0812_19872</name>
</gene>
<evidence type="ECO:0000256" key="4">
    <source>
        <dbReference type="ARBA" id="ARBA00022801"/>
    </source>
</evidence>
<evidence type="ECO:0000256" key="3">
    <source>
        <dbReference type="ARBA" id="ARBA00022741"/>
    </source>
</evidence>
<reference evidence="9" key="1">
    <citation type="submission" date="2022-08" db="EMBL/GenBank/DDBJ databases">
        <title>Novel sulphate-reducing endosymbionts in the free-living metamonad Anaeramoeba.</title>
        <authorList>
            <person name="Jerlstrom-Hultqvist J."/>
            <person name="Cepicka I."/>
            <person name="Gallot-Lavallee L."/>
            <person name="Salas-Leiva D."/>
            <person name="Curtis B.A."/>
            <person name="Zahonova K."/>
            <person name="Pipaliya S."/>
            <person name="Dacks J."/>
            <person name="Roger A.J."/>
        </authorList>
    </citation>
    <scope>NUCLEOTIDE SEQUENCE</scope>
    <source>
        <strain evidence="9">Busselton2</strain>
    </source>
</reference>
<evidence type="ECO:0000256" key="5">
    <source>
        <dbReference type="ARBA" id="ARBA00023134"/>
    </source>
</evidence>
<keyword evidence="5" id="KW-0342">GTP-binding</keyword>
<keyword evidence="2" id="KW-0493">Microtubule</keyword>
<dbReference type="InterPro" id="IPR036525">
    <property type="entry name" value="Tubulin/FtsZ_GTPase_sf"/>
</dbReference>
<evidence type="ECO:0000313" key="10">
    <source>
        <dbReference type="Proteomes" id="UP001146793"/>
    </source>
</evidence>
<proteinExistence type="inferred from homology"/>
<dbReference type="PANTHER" id="PTHR11588">
    <property type="entry name" value="TUBULIN"/>
    <property type="match status" value="1"/>
</dbReference>
<dbReference type="GO" id="GO:0005200">
    <property type="term" value="F:structural constituent of cytoskeleton"/>
    <property type="evidence" value="ECO:0007669"/>
    <property type="project" value="InterPro"/>
</dbReference>
<name>A0AAV7Z2H0_9EUKA</name>
<dbReference type="GO" id="GO:0005525">
    <property type="term" value="F:GTP binding"/>
    <property type="evidence" value="ECO:0007669"/>
    <property type="project" value="UniProtKB-KW"/>
</dbReference>
<evidence type="ECO:0000313" key="9">
    <source>
        <dbReference type="EMBL" id="KAJ3434387.1"/>
    </source>
</evidence>
<dbReference type="InterPro" id="IPR018316">
    <property type="entry name" value="Tubulin/FtsZ_2-layer-sand-dom"/>
</dbReference>
<dbReference type="Gene3D" id="3.40.50.1440">
    <property type="entry name" value="Tubulin/FtsZ, GTPase domain"/>
    <property type="match status" value="1"/>
</dbReference>
<dbReference type="AlphaFoldDB" id="A0AAV7Z2H0"/>
<protein>
    <submittedName>
        <fullName evidence="9">Uncharacterized protein</fullName>
    </submittedName>
</protein>
<organism evidence="9 10">
    <name type="scientific">Anaeramoeba flamelloides</name>
    <dbReference type="NCBI Taxonomy" id="1746091"/>
    <lineage>
        <taxon>Eukaryota</taxon>
        <taxon>Metamonada</taxon>
        <taxon>Anaeramoebidae</taxon>
        <taxon>Anaeramoeba</taxon>
    </lineage>
</organism>
<feature type="domain" description="Tubulin/FtsZ 2-layer sandwich" evidence="8">
    <location>
        <begin position="257"/>
        <end position="386"/>
    </location>
</feature>
<evidence type="ECO:0000256" key="1">
    <source>
        <dbReference type="ARBA" id="ARBA00009636"/>
    </source>
</evidence>
<dbReference type="GO" id="GO:0007017">
    <property type="term" value="P:microtubule-based process"/>
    <property type="evidence" value="ECO:0007669"/>
    <property type="project" value="InterPro"/>
</dbReference>
<dbReference type="Gene3D" id="3.30.1330.20">
    <property type="entry name" value="Tubulin/FtsZ, C-terminal domain"/>
    <property type="match status" value="1"/>
</dbReference>